<evidence type="ECO:0000256" key="4">
    <source>
        <dbReference type="ARBA" id="ARBA00022989"/>
    </source>
</evidence>
<evidence type="ECO:0000256" key="3">
    <source>
        <dbReference type="ARBA" id="ARBA00022692"/>
    </source>
</evidence>
<dbReference type="Proteomes" id="UP000232145">
    <property type="component" value="Unassembled WGS sequence"/>
</dbReference>
<feature type="transmembrane region" description="Helical" evidence="7">
    <location>
        <begin position="569"/>
        <end position="586"/>
    </location>
</feature>
<comment type="caution">
    <text evidence="8">The sequence shown here is derived from an EMBL/GenBank/DDBJ whole genome shotgun (WGS) entry which is preliminary data.</text>
</comment>
<evidence type="ECO:0000256" key="2">
    <source>
        <dbReference type="ARBA" id="ARBA00006434"/>
    </source>
</evidence>
<dbReference type="OrthoDB" id="9814523at2"/>
<dbReference type="PROSITE" id="PS50283">
    <property type="entry name" value="NA_SOLUT_SYMP_3"/>
    <property type="match status" value="1"/>
</dbReference>
<dbReference type="InterPro" id="IPR001734">
    <property type="entry name" value="Na/solute_symporter"/>
</dbReference>
<dbReference type="EMBL" id="NPDX01000007">
    <property type="protein sequence ID" value="PJZ83150.1"/>
    <property type="molecule type" value="Genomic_DNA"/>
</dbReference>
<dbReference type="GO" id="GO:0005886">
    <property type="term" value="C:plasma membrane"/>
    <property type="evidence" value="ECO:0007669"/>
    <property type="project" value="TreeGrafter"/>
</dbReference>
<proteinExistence type="inferred from homology"/>
<feature type="transmembrane region" description="Helical" evidence="7">
    <location>
        <begin position="86"/>
        <end position="103"/>
    </location>
</feature>
<sequence>MANQLSVMIAAIDILFFGLTFVLVLGVGMYAGRKESSSSDYFLGGRSLPWWGIAGSLFGTNISANHLVGMLGIGFSVGFAQSHYEFGSIPAIVLLAFVFLPLFRRKKFYTLSQFLQSKFGLAAGRIYSGISLILITIQLTGALYIGARSFLPFIKDTGIQITYTEVVIWIAFTSTIYTWFGGLKSVVYTDVIQTFLILASGLLLAYLSITRPEVGGIFELLAKEESRTDGLSKMNLYLPPNHPTLPWTGALSGLFLLHIFYWNTNQYVVQRTLGGKSLREARLGILVGGLLKLTVPFFSILTGVAAYQIWTTLGETANIAPDEAFSKLVVFVVPFGYGLIGVILAGLLGAIFSSIDSMLHSAATLFTIDFYKPFQQRLGKKLIDEEEMKAGRIFLLVFSVLVTVLAILFVDPNSKKNFFIELSNQSSHFTPALLVVFLLGILNFKISSRMICITILLTPIFSFLSPVLYSHFAPFFIKQTFGEELNFLHRVFFSFHFAIVTLSLAAYLQNKKKNHTTDQKIERLEPLKISDGTFTQPTFLQSKTKYWILFFFLFFVLIATRIQTPEFKLYISISGFLLFLIFSIAITIGKRSMNQNLTTLFRKRDEWLYGILLGFTFLFYLWF</sequence>
<feature type="transmembrane region" description="Helical" evidence="7">
    <location>
        <begin position="187"/>
        <end position="209"/>
    </location>
</feature>
<accession>A0A2N0AFS9</accession>
<feature type="transmembrane region" description="Helical" evidence="7">
    <location>
        <begin position="330"/>
        <end position="352"/>
    </location>
</feature>
<comment type="similarity">
    <text evidence="2 6">Belongs to the sodium:solute symporter (SSF) (TC 2.A.21) family.</text>
</comment>
<feature type="transmembrane region" description="Helical" evidence="7">
    <location>
        <begin position="453"/>
        <end position="472"/>
    </location>
</feature>
<dbReference type="RefSeq" id="WP_100744153.1">
    <property type="nucleotide sequence ID" value="NZ_NPDW01000002.1"/>
</dbReference>
<feature type="transmembrane region" description="Helical" evidence="7">
    <location>
        <begin position="487"/>
        <end position="508"/>
    </location>
</feature>
<feature type="transmembrane region" description="Helical" evidence="7">
    <location>
        <begin position="283"/>
        <end position="310"/>
    </location>
</feature>
<dbReference type="NCBIfam" id="TIGR00813">
    <property type="entry name" value="sss"/>
    <property type="match status" value="1"/>
</dbReference>
<name>A0A2N0AFS9_9LEPT</name>
<evidence type="ECO:0000256" key="6">
    <source>
        <dbReference type="RuleBase" id="RU362091"/>
    </source>
</evidence>
<dbReference type="GO" id="GO:0005412">
    <property type="term" value="F:D-glucose:sodium symporter activity"/>
    <property type="evidence" value="ECO:0007669"/>
    <property type="project" value="TreeGrafter"/>
</dbReference>
<feature type="transmembrane region" description="Helical" evidence="7">
    <location>
        <begin position="124"/>
        <end position="147"/>
    </location>
</feature>
<feature type="transmembrane region" description="Helical" evidence="7">
    <location>
        <begin position="159"/>
        <end position="180"/>
    </location>
</feature>
<keyword evidence="3 7" id="KW-0812">Transmembrane</keyword>
<evidence type="ECO:0000256" key="7">
    <source>
        <dbReference type="SAM" id="Phobius"/>
    </source>
</evidence>
<evidence type="ECO:0000256" key="1">
    <source>
        <dbReference type="ARBA" id="ARBA00004141"/>
    </source>
</evidence>
<keyword evidence="5 7" id="KW-0472">Membrane</keyword>
<protein>
    <submittedName>
        <fullName evidence="8">Transporter</fullName>
    </submittedName>
</protein>
<feature type="transmembrane region" description="Helical" evidence="7">
    <location>
        <begin position="607"/>
        <end position="622"/>
    </location>
</feature>
<feature type="transmembrane region" description="Helical" evidence="7">
    <location>
        <begin position="546"/>
        <end position="563"/>
    </location>
</feature>
<evidence type="ECO:0000313" key="8">
    <source>
        <dbReference type="EMBL" id="PJZ83150.1"/>
    </source>
</evidence>
<dbReference type="PANTHER" id="PTHR11819:SF195">
    <property type="entry name" value="SODIUM_GLUCOSE COTRANSPORTER 4"/>
    <property type="match status" value="1"/>
</dbReference>
<dbReference type="InterPro" id="IPR038377">
    <property type="entry name" value="Na/Glc_symporter_sf"/>
</dbReference>
<evidence type="ECO:0000313" key="9">
    <source>
        <dbReference type="Proteomes" id="UP000232145"/>
    </source>
</evidence>
<feature type="transmembrane region" description="Helical" evidence="7">
    <location>
        <begin position="244"/>
        <end position="262"/>
    </location>
</feature>
<dbReference type="PANTHER" id="PTHR11819">
    <property type="entry name" value="SOLUTE CARRIER FAMILY 5"/>
    <property type="match status" value="1"/>
</dbReference>
<keyword evidence="9" id="KW-1185">Reference proteome</keyword>
<dbReference type="Pfam" id="PF00474">
    <property type="entry name" value="SSF"/>
    <property type="match status" value="1"/>
</dbReference>
<feature type="transmembrane region" description="Helical" evidence="7">
    <location>
        <begin position="6"/>
        <end position="30"/>
    </location>
</feature>
<feature type="transmembrane region" description="Helical" evidence="7">
    <location>
        <begin position="390"/>
        <end position="409"/>
    </location>
</feature>
<gene>
    <name evidence="8" type="ORF">CH364_17870</name>
</gene>
<comment type="subcellular location">
    <subcellularLocation>
        <location evidence="1">Membrane</location>
        <topology evidence="1">Multi-pass membrane protein</topology>
    </subcellularLocation>
</comment>
<feature type="transmembrane region" description="Helical" evidence="7">
    <location>
        <begin position="429"/>
        <end position="446"/>
    </location>
</feature>
<keyword evidence="4 7" id="KW-1133">Transmembrane helix</keyword>
<reference evidence="8 9" key="1">
    <citation type="submission" date="2017-07" db="EMBL/GenBank/DDBJ databases">
        <title>Leptospira spp. isolated from tropical soils.</title>
        <authorList>
            <person name="Thibeaux R."/>
            <person name="Iraola G."/>
            <person name="Ferres I."/>
            <person name="Bierque E."/>
            <person name="Girault D."/>
            <person name="Soupe-Gilbert M.-E."/>
            <person name="Picardeau M."/>
            <person name="Goarant C."/>
        </authorList>
    </citation>
    <scope>NUCLEOTIDE SEQUENCE [LARGE SCALE GENOMIC DNA]</scope>
    <source>
        <strain evidence="8 9">FH2-B-A1</strain>
    </source>
</reference>
<dbReference type="AlphaFoldDB" id="A0A2N0AFS9"/>
<feature type="transmembrane region" description="Helical" evidence="7">
    <location>
        <begin position="50"/>
        <end position="80"/>
    </location>
</feature>
<organism evidence="8 9">
    <name type="scientific">Leptospira harrisiae</name>
    <dbReference type="NCBI Taxonomy" id="2023189"/>
    <lineage>
        <taxon>Bacteria</taxon>
        <taxon>Pseudomonadati</taxon>
        <taxon>Spirochaetota</taxon>
        <taxon>Spirochaetia</taxon>
        <taxon>Leptospirales</taxon>
        <taxon>Leptospiraceae</taxon>
        <taxon>Leptospira</taxon>
    </lineage>
</organism>
<dbReference type="Gene3D" id="1.20.1730.10">
    <property type="entry name" value="Sodium/glucose cotransporter"/>
    <property type="match status" value="1"/>
</dbReference>
<evidence type="ECO:0000256" key="5">
    <source>
        <dbReference type="ARBA" id="ARBA00023136"/>
    </source>
</evidence>